<feature type="domain" description="DUF8049" evidence="2">
    <location>
        <begin position="6"/>
        <end position="89"/>
    </location>
</feature>
<protein>
    <recommendedName>
        <fullName evidence="2">DUF8049 domain-containing protein</fullName>
    </recommendedName>
</protein>
<accession>A0A1G9WBU1</accession>
<dbReference type="RefSeq" id="WP_089698178.1">
    <property type="nucleotide sequence ID" value="NZ_FNHL01000003.1"/>
</dbReference>
<keyword evidence="1" id="KW-0472">Membrane</keyword>
<sequence>MDTDTDTELAIPDDLWVALVAAACTIGLSLVLRFGLGQSTSVVVRLVPIAPYFVYLFVKKSVEGSPLAAVRTWAALIVVTTLAVLGYVAL</sequence>
<keyword evidence="4" id="KW-1185">Reference proteome</keyword>
<proteinExistence type="predicted"/>
<evidence type="ECO:0000256" key="1">
    <source>
        <dbReference type="SAM" id="Phobius"/>
    </source>
</evidence>
<keyword evidence="1" id="KW-0812">Transmembrane</keyword>
<feature type="transmembrane region" description="Helical" evidence="1">
    <location>
        <begin position="15"/>
        <end position="35"/>
    </location>
</feature>
<evidence type="ECO:0000313" key="3">
    <source>
        <dbReference type="EMBL" id="SDM81939.1"/>
    </source>
</evidence>
<reference evidence="4" key="1">
    <citation type="submission" date="2016-10" db="EMBL/GenBank/DDBJ databases">
        <authorList>
            <person name="Varghese N."/>
            <person name="Submissions S."/>
        </authorList>
    </citation>
    <scope>NUCLEOTIDE SEQUENCE [LARGE SCALE GENOMIC DNA]</scope>
    <source>
        <strain evidence="4">CGMCC 1.10119</strain>
    </source>
</reference>
<evidence type="ECO:0000313" key="4">
    <source>
        <dbReference type="Proteomes" id="UP000199451"/>
    </source>
</evidence>
<dbReference type="InterPro" id="IPR058362">
    <property type="entry name" value="DUF8049"/>
</dbReference>
<gene>
    <name evidence="3" type="ORF">SAMN04487949_2695</name>
</gene>
<dbReference type="AlphaFoldDB" id="A0A1G9WBU1"/>
<feature type="transmembrane region" description="Helical" evidence="1">
    <location>
        <begin position="70"/>
        <end position="89"/>
    </location>
</feature>
<evidence type="ECO:0000259" key="2">
    <source>
        <dbReference type="Pfam" id="PF26223"/>
    </source>
</evidence>
<dbReference type="EMBL" id="FNHL01000003">
    <property type="protein sequence ID" value="SDM81939.1"/>
    <property type="molecule type" value="Genomic_DNA"/>
</dbReference>
<organism evidence="3 4">
    <name type="scientific">Halogranum gelatinilyticum</name>
    <dbReference type="NCBI Taxonomy" id="660521"/>
    <lineage>
        <taxon>Archaea</taxon>
        <taxon>Methanobacteriati</taxon>
        <taxon>Methanobacteriota</taxon>
        <taxon>Stenosarchaea group</taxon>
        <taxon>Halobacteria</taxon>
        <taxon>Halobacteriales</taxon>
        <taxon>Haloferacaceae</taxon>
    </lineage>
</organism>
<dbReference type="Pfam" id="PF26223">
    <property type="entry name" value="DUF8049"/>
    <property type="match status" value="1"/>
</dbReference>
<dbReference type="OrthoDB" id="287408at2157"/>
<keyword evidence="1" id="KW-1133">Transmembrane helix</keyword>
<dbReference type="Proteomes" id="UP000199451">
    <property type="component" value="Unassembled WGS sequence"/>
</dbReference>
<feature type="transmembrane region" description="Helical" evidence="1">
    <location>
        <begin position="42"/>
        <end position="58"/>
    </location>
</feature>
<name>A0A1G9WBU1_9EURY</name>